<dbReference type="EMBL" id="BJXX01000246">
    <property type="protein sequence ID" value="GEN36846.1"/>
    <property type="molecule type" value="Genomic_DNA"/>
</dbReference>
<accession>A0A511VD82</accession>
<dbReference type="AlphaFoldDB" id="A0A511VD82"/>
<sequence>MILFKNKKEIHLPDLTFCKLCEDKYGVNRGLYNTIDYWFYEKGIENISERRSIILDFLQVVCDRSKISTPNRKYKFGHGGLTVKLNEYWEKRTAMKNKSG</sequence>
<dbReference type="RefSeq" id="WP_146812469.1">
    <property type="nucleotide sequence ID" value="NZ_BJXX01000246.1"/>
</dbReference>
<organism evidence="1 2">
    <name type="scientific">Aneurinibacillus danicus</name>
    <dbReference type="NCBI Taxonomy" id="267746"/>
    <lineage>
        <taxon>Bacteria</taxon>
        <taxon>Bacillati</taxon>
        <taxon>Bacillota</taxon>
        <taxon>Bacilli</taxon>
        <taxon>Bacillales</taxon>
        <taxon>Paenibacillaceae</taxon>
        <taxon>Aneurinibacillus group</taxon>
        <taxon>Aneurinibacillus</taxon>
    </lineage>
</organism>
<evidence type="ECO:0000313" key="2">
    <source>
        <dbReference type="Proteomes" id="UP000321157"/>
    </source>
</evidence>
<dbReference type="Proteomes" id="UP000321157">
    <property type="component" value="Unassembled WGS sequence"/>
</dbReference>
<gene>
    <name evidence="1" type="ORF">ADA01nite_43060</name>
</gene>
<keyword evidence="2" id="KW-1185">Reference proteome</keyword>
<reference evidence="1 2" key="1">
    <citation type="submission" date="2019-07" db="EMBL/GenBank/DDBJ databases">
        <title>Whole genome shotgun sequence of Aneurinibacillus danicus NBRC 102444.</title>
        <authorList>
            <person name="Hosoyama A."/>
            <person name="Uohara A."/>
            <person name="Ohji S."/>
            <person name="Ichikawa N."/>
        </authorList>
    </citation>
    <scope>NUCLEOTIDE SEQUENCE [LARGE SCALE GENOMIC DNA]</scope>
    <source>
        <strain evidence="1 2">NBRC 102444</strain>
    </source>
</reference>
<dbReference type="OrthoDB" id="2889790at2"/>
<protein>
    <submittedName>
        <fullName evidence="1">Uncharacterized protein</fullName>
    </submittedName>
</protein>
<proteinExistence type="predicted"/>
<name>A0A511VD82_9BACL</name>
<comment type="caution">
    <text evidence="1">The sequence shown here is derived from an EMBL/GenBank/DDBJ whole genome shotgun (WGS) entry which is preliminary data.</text>
</comment>
<evidence type="ECO:0000313" key="1">
    <source>
        <dbReference type="EMBL" id="GEN36846.1"/>
    </source>
</evidence>